<feature type="domain" description="DNA methylase N-4/N-6" evidence="9">
    <location>
        <begin position="49"/>
        <end position="104"/>
    </location>
</feature>
<evidence type="ECO:0000256" key="2">
    <source>
        <dbReference type="ARBA" id="ARBA00012185"/>
    </source>
</evidence>
<evidence type="ECO:0000256" key="8">
    <source>
        <dbReference type="ARBA" id="ARBA00049120"/>
    </source>
</evidence>
<keyword evidence="6" id="KW-0680">Restriction system</keyword>
<dbReference type="EC" id="2.1.1.113" evidence="2"/>
<reference evidence="10 11" key="1">
    <citation type="submission" date="2019-11" db="EMBL/GenBank/DDBJ databases">
        <title>Isolation and Application of One Kind of P-Hydroxybenzoic Acid Degrading Bacterium in Mitigating Cropping Obstacle of Cucumber.</title>
        <authorList>
            <person name="Wu F."/>
            <person name="An Y."/>
        </authorList>
    </citation>
    <scope>NUCLEOTIDE SEQUENCE [LARGE SCALE GENOMIC DNA]</scope>
    <source>
        <strain evidence="10 11">P620</strain>
    </source>
</reference>
<dbReference type="RefSeq" id="WP_154678873.1">
    <property type="nucleotide sequence ID" value="NZ_CP046115.1"/>
</dbReference>
<dbReference type="GO" id="GO:0015667">
    <property type="term" value="F:site-specific DNA-methyltransferase (cytosine-N4-specific) activity"/>
    <property type="evidence" value="ECO:0007669"/>
    <property type="project" value="UniProtKB-EC"/>
</dbReference>
<keyword evidence="4 10" id="KW-0808">Transferase</keyword>
<gene>
    <name evidence="10" type="ORF">GJ746_03010</name>
</gene>
<sequence length="390" mass="43247">MGSILERSTRVAAQELETGSNAIQQKLAEVDWGFQNRGKTPTIETIHPYPAKFIGDIPRALMNALPLPAGTGVLDPFSGSGTTLVEAQQAGIPSVGIDLNPIACLISRVKTSPLSDGFIDAVEDVIRRSGNITSLATPDIPNVDHWFKADIQLAVGALAATIADEVYLPWLDQLRLALSGILVRVSNQDSDTRYAAIDKNISYEDVFKLFRASAAKIMKALTTRKEDLPTAQIIEANTLEVQPEDINIPIGLVVTSPPYPNAYEYWLYHKYRMWWLGFDPLSVKEKEIGARAHFFKKNHHTAELFIDQMRGVFSLIDNVLVEKGFVCFVVGRSKIHGKIINNGDIIDLVASEIGLEHVSRFDRVINANRKSFNLSHANIKTETVLVFQKR</sequence>
<dbReference type="InterPro" id="IPR029063">
    <property type="entry name" value="SAM-dependent_MTases_sf"/>
</dbReference>
<dbReference type="SUPFAM" id="SSF53335">
    <property type="entry name" value="S-adenosyl-L-methionine-dependent methyltransferases"/>
    <property type="match status" value="3"/>
</dbReference>
<evidence type="ECO:0000313" key="11">
    <source>
        <dbReference type="Proteomes" id="UP000427108"/>
    </source>
</evidence>
<dbReference type="REBASE" id="350614">
    <property type="entry name" value="M1.KoxP620ORF3010P"/>
</dbReference>
<comment type="catalytic activity">
    <reaction evidence="8">
        <text>a 2'-deoxycytidine in DNA + S-adenosyl-L-methionine = an N(4)-methyl-2'-deoxycytidine in DNA + S-adenosyl-L-homocysteine + H(+)</text>
        <dbReference type="Rhea" id="RHEA:16857"/>
        <dbReference type="Rhea" id="RHEA-COMP:11369"/>
        <dbReference type="Rhea" id="RHEA-COMP:13674"/>
        <dbReference type="ChEBI" id="CHEBI:15378"/>
        <dbReference type="ChEBI" id="CHEBI:57856"/>
        <dbReference type="ChEBI" id="CHEBI:59789"/>
        <dbReference type="ChEBI" id="CHEBI:85452"/>
        <dbReference type="ChEBI" id="CHEBI:137933"/>
        <dbReference type="EC" id="2.1.1.113"/>
    </reaction>
</comment>
<dbReference type="InterPro" id="IPR017985">
    <property type="entry name" value="MeTrfase_CN4_CS"/>
</dbReference>
<dbReference type="GO" id="GO:0032259">
    <property type="term" value="P:methylation"/>
    <property type="evidence" value="ECO:0007669"/>
    <property type="project" value="UniProtKB-KW"/>
</dbReference>
<dbReference type="GO" id="GO:0003677">
    <property type="term" value="F:DNA binding"/>
    <property type="evidence" value="ECO:0007669"/>
    <property type="project" value="UniProtKB-KW"/>
</dbReference>
<evidence type="ECO:0000256" key="4">
    <source>
        <dbReference type="ARBA" id="ARBA00022679"/>
    </source>
</evidence>
<keyword evidence="7" id="KW-0238">DNA-binding</keyword>
<evidence type="ECO:0000256" key="3">
    <source>
        <dbReference type="ARBA" id="ARBA00022603"/>
    </source>
</evidence>
<evidence type="ECO:0000256" key="5">
    <source>
        <dbReference type="ARBA" id="ARBA00022691"/>
    </source>
</evidence>
<evidence type="ECO:0000256" key="6">
    <source>
        <dbReference type="ARBA" id="ARBA00022747"/>
    </source>
</evidence>
<name>A0A6B8MJ89_KLEOX</name>
<dbReference type="AlphaFoldDB" id="A0A6B8MJ89"/>
<dbReference type="Pfam" id="PF01555">
    <property type="entry name" value="N6_N4_Mtase"/>
    <property type="match status" value="1"/>
</dbReference>
<accession>A0A6B8MJ89</accession>
<evidence type="ECO:0000313" key="10">
    <source>
        <dbReference type="EMBL" id="QGN36332.1"/>
    </source>
</evidence>
<dbReference type="OrthoDB" id="9816043at2"/>
<keyword evidence="3 10" id="KW-0489">Methyltransferase</keyword>
<comment type="similarity">
    <text evidence="1">Belongs to the N(4)/N(6)-methyltransferase family. N(4) subfamily.</text>
</comment>
<dbReference type="Gene3D" id="3.40.50.150">
    <property type="entry name" value="Vaccinia Virus protein VP39"/>
    <property type="match status" value="2"/>
</dbReference>
<organism evidence="10 11">
    <name type="scientific">Klebsiella oxytoca</name>
    <dbReference type="NCBI Taxonomy" id="571"/>
    <lineage>
        <taxon>Bacteria</taxon>
        <taxon>Pseudomonadati</taxon>
        <taxon>Pseudomonadota</taxon>
        <taxon>Gammaproteobacteria</taxon>
        <taxon>Enterobacterales</taxon>
        <taxon>Enterobacteriaceae</taxon>
        <taxon>Klebsiella/Raoultella group</taxon>
        <taxon>Klebsiella</taxon>
    </lineage>
</organism>
<evidence type="ECO:0000256" key="7">
    <source>
        <dbReference type="ARBA" id="ARBA00023125"/>
    </source>
</evidence>
<dbReference type="GO" id="GO:0009307">
    <property type="term" value="P:DNA restriction-modification system"/>
    <property type="evidence" value="ECO:0007669"/>
    <property type="project" value="UniProtKB-KW"/>
</dbReference>
<keyword evidence="5" id="KW-0949">S-adenosyl-L-methionine</keyword>
<dbReference type="EMBL" id="CP046115">
    <property type="protein sequence ID" value="QGN36332.1"/>
    <property type="molecule type" value="Genomic_DNA"/>
</dbReference>
<dbReference type="PROSITE" id="PS00093">
    <property type="entry name" value="N4_MTASE"/>
    <property type="match status" value="1"/>
</dbReference>
<protein>
    <recommendedName>
        <fullName evidence="2">site-specific DNA-methyltransferase (cytosine-N(4)-specific)</fullName>
        <ecNumber evidence="2">2.1.1.113</ecNumber>
    </recommendedName>
</protein>
<dbReference type="InterPro" id="IPR002941">
    <property type="entry name" value="DNA_methylase_N4/N6"/>
</dbReference>
<dbReference type="Proteomes" id="UP000427108">
    <property type="component" value="Chromosome"/>
</dbReference>
<proteinExistence type="inferred from homology"/>
<evidence type="ECO:0000256" key="1">
    <source>
        <dbReference type="ARBA" id="ARBA00010203"/>
    </source>
</evidence>
<dbReference type="GO" id="GO:0008170">
    <property type="term" value="F:N-methyltransferase activity"/>
    <property type="evidence" value="ECO:0007669"/>
    <property type="project" value="InterPro"/>
</dbReference>
<evidence type="ECO:0000259" key="9">
    <source>
        <dbReference type="Pfam" id="PF01555"/>
    </source>
</evidence>